<dbReference type="GO" id="GO:0005634">
    <property type="term" value="C:nucleus"/>
    <property type="evidence" value="ECO:0007669"/>
    <property type="project" value="TreeGrafter"/>
</dbReference>
<dbReference type="Pfam" id="PF01429">
    <property type="entry name" value="MBD"/>
    <property type="match status" value="1"/>
</dbReference>
<name>L7M821_RHIPC</name>
<feature type="region of interest" description="Disordered" evidence="1">
    <location>
        <begin position="170"/>
        <end position="256"/>
    </location>
</feature>
<accession>L7M821</accession>
<dbReference type="EMBL" id="GACK01004593">
    <property type="protein sequence ID" value="JAA60441.1"/>
    <property type="molecule type" value="mRNA"/>
</dbReference>
<dbReference type="InterPro" id="IPR001739">
    <property type="entry name" value="Methyl_CpG_DNA-bd"/>
</dbReference>
<dbReference type="GO" id="GO:0003677">
    <property type="term" value="F:DNA binding"/>
    <property type="evidence" value="ECO:0007669"/>
    <property type="project" value="InterPro"/>
</dbReference>
<dbReference type="AlphaFoldDB" id="L7M821"/>
<feature type="compositionally biased region" description="Low complexity" evidence="1">
    <location>
        <begin position="377"/>
        <end position="387"/>
    </location>
</feature>
<evidence type="ECO:0000259" key="2">
    <source>
        <dbReference type="PROSITE" id="PS50982"/>
    </source>
</evidence>
<dbReference type="InterPro" id="IPR016177">
    <property type="entry name" value="DNA-bd_dom_sf"/>
</dbReference>
<dbReference type="GO" id="GO:0010369">
    <property type="term" value="C:chromocenter"/>
    <property type="evidence" value="ECO:0007669"/>
    <property type="project" value="TreeGrafter"/>
</dbReference>
<proteinExistence type="evidence at transcript level"/>
<dbReference type="PANTHER" id="PTHR16112">
    <property type="entry name" value="METHYL-CPG BINDING PROTEIN, DROSOPHILA"/>
    <property type="match status" value="1"/>
</dbReference>
<evidence type="ECO:0000313" key="3">
    <source>
        <dbReference type="EMBL" id="JAA60441.1"/>
    </source>
</evidence>
<dbReference type="Gene3D" id="3.30.890.10">
    <property type="entry name" value="Methyl-cpg-binding Protein 2, Chain A"/>
    <property type="match status" value="1"/>
</dbReference>
<dbReference type="PANTHER" id="PTHR16112:SF16">
    <property type="entry name" value="SIX-BANDED, ISOFORM H"/>
    <property type="match status" value="1"/>
</dbReference>
<reference evidence="3" key="1">
    <citation type="submission" date="2012-11" db="EMBL/GenBank/DDBJ databases">
        <authorList>
            <person name="Lucero-Rivera Y.E."/>
            <person name="Tovar-Ramirez D."/>
        </authorList>
    </citation>
    <scope>NUCLEOTIDE SEQUENCE</scope>
    <source>
        <tissue evidence="3">Salivary gland</tissue>
    </source>
</reference>
<dbReference type="SMART" id="SM00391">
    <property type="entry name" value="MBD"/>
    <property type="match status" value="1"/>
</dbReference>
<feature type="compositionally biased region" description="Low complexity" evidence="1">
    <location>
        <begin position="190"/>
        <end position="222"/>
    </location>
</feature>
<feature type="region of interest" description="Disordered" evidence="1">
    <location>
        <begin position="377"/>
        <end position="396"/>
    </location>
</feature>
<organism evidence="3">
    <name type="scientific">Rhipicephalus pulchellus</name>
    <name type="common">Yellow backed tick</name>
    <name type="synonym">Dermacentor pulchellus</name>
    <dbReference type="NCBI Taxonomy" id="72859"/>
    <lineage>
        <taxon>Eukaryota</taxon>
        <taxon>Metazoa</taxon>
        <taxon>Ecdysozoa</taxon>
        <taxon>Arthropoda</taxon>
        <taxon>Chelicerata</taxon>
        <taxon>Arachnida</taxon>
        <taxon>Acari</taxon>
        <taxon>Parasitiformes</taxon>
        <taxon>Ixodida</taxon>
        <taxon>Ixodoidea</taxon>
        <taxon>Ixodidae</taxon>
        <taxon>Rhipicephalinae</taxon>
        <taxon>Rhipicephalus</taxon>
        <taxon>Rhipicephalus</taxon>
    </lineage>
</organism>
<dbReference type="GO" id="GO:0003682">
    <property type="term" value="F:chromatin binding"/>
    <property type="evidence" value="ECO:0007669"/>
    <property type="project" value="TreeGrafter"/>
</dbReference>
<evidence type="ECO:0000256" key="1">
    <source>
        <dbReference type="SAM" id="MobiDB-lite"/>
    </source>
</evidence>
<feature type="region of interest" description="Disordered" evidence="1">
    <location>
        <begin position="1"/>
        <end position="100"/>
    </location>
</feature>
<feature type="domain" description="MBD" evidence="2">
    <location>
        <begin position="96"/>
        <end position="166"/>
    </location>
</feature>
<feature type="compositionally biased region" description="Basic residues" evidence="1">
    <location>
        <begin position="246"/>
        <end position="256"/>
    </location>
</feature>
<feature type="compositionally biased region" description="Polar residues" evidence="1">
    <location>
        <begin position="77"/>
        <end position="86"/>
    </location>
</feature>
<sequence>MAADGPPQLRAASLPPCPLEEGTPSATEEDAAAWPQQQHRSSHAAAAAAAGRTNNTTGPTHDHPAPELLQCSKDETGASSRSSTATMEAGTPGSGKPGYMPTSVHVPPGWRRCLVKGSIVYYSPSNHQLRSLDEVARYLQTDGVCKCGLDCPLSLEKTFNFDAAAVSQPWSPTASSSSSSRCRVPPHGGAASAVAALTTTTTATTTTTTTTSSSTACPSLPSSKPPLPTAAATVASPLARPARKEPVRKRSSRAKQRGPFDGILVSQLLAQRDQNALRKQAVSSCAPANNNTPVRYTNSIAGAVPWQATGYYQPPQDTVTIQCSNTNVQGNSGFPPVSGGMRRIVAQAICSPAPSPLQTSSGTNYQCANFSCCPTKSTATPSSSARSRGQKKLPRTRMPKLSAIISSRAVCPNVDVGQIVAAAGHSTANACHGVRQHNCSTHDASSPVSTPNAMAGPTIGQCNTVHVDSTGQLTTCRTASKEIPMQVPQVGGLSVLNGALSIASQCSTAMTSAPFVFTSAPSGGVMNQGRSTIMVQQVYSQKMASYSPNEAAKGSQVLQHVSSVVLPPGAGGLSAQPLIMEPSPTIVSSGPFISQLGQGILGQTHPTPGHFSPQQQRFSEVPRSCTECPVTSATLCTSSLSAPQVLLSGNPSSSIVLPPSNPPLSVPSVSTVTTSVAQMMPTVVQLINPLPLNPVQNALLIPQLPTLRLDTLPTFGAPAGLFSPGSTFLSPSPIPVLGSPVGSDTSPSSSLLGHATLQPSTYVDSAGQVRSRETTVAAPRTLMTASFAPGTVHALSATPQPPQQQSFYTTDAVGGVVQTGAVHHSGAAALAGAPCMSCGPAPVTESVCDSASCRLGLANGVSAMALWGPAC</sequence>
<dbReference type="SUPFAM" id="SSF54171">
    <property type="entry name" value="DNA-binding domain"/>
    <property type="match status" value="1"/>
</dbReference>
<dbReference type="PROSITE" id="PS50982">
    <property type="entry name" value="MBD"/>
    <property type="match status" value="1"/>
</dbReference>
<protein>
    <recommendedName>
        <fullName evidence="2">MBD domain-containing protein</fullName>
    </recommendedName>
</protein>
<reference evidence="3" key="2">
    <citation type="journal article" date="2015" name="J. Proteomics">
        <title>Sexual differences in the sialomes of the zebra tick, Rhipicephalus pulchellus.</title>
        <authorList>
            <person name="Tan A.W."/>
            <person name="Francischetti I.M."/>
            <person name="Slovak M."/>
            <person name="Kini R.M."/>
            <person name="Ribeiro J.M."/>
        </authorList>
    </citation>
    <scope>NUCLEOTIDE SEQUENCE</scope>
    <source>
        <tissue evidence="3">Salivary gland</tissue>
    </source>
</reference>